<dbReference type="InterPro" id="IPR012951">
    <property type="entry name" value="BBE"/>
</dbReference>
<organism evidence="2 3">
    <name type="scientific">Penicillium salamii</name>
    <dbReference type="NCBI Taxonomy" id="1612424"/>
    <lineage>
        <taxon>Eukaryota</taxon>
        <taxon>Fungi</taxon>
        <taxon>Dikarya</taxon>
        <taxon>Ascomycota</taxon>
        <taxon>Pezizomycotina</taxon>
        <taxon>Eurotiomycetes</taxon>
        <taxon>Eurotiomycetidae</taxon>
        <taxon>Eurotiales</taxon>
        <taxon>Aspergillaceae</taxon>
        <taxon>Penicillium</taxon>
    </lineage>
</organism>
<dbReference type="EMBL" id="CAJVPD010000110">
    <property type="protein sequence ID" value="CAG8324326.1"/>
    <property type="molecule type" value="Genomic_DNA"/>
</dbReference>
<dbReference type="Proteomes" id="UP001152592">
    <property type="component" value="Unassembled WGS sequence"/>
</dbReference>
<dbReference type="GO" id="GO:0050660">
    <property type="term" value="F:flavin adenine dinucleotide binding"/>
    <property type="evidence" value="ECO:0007669"/>
    <property type="project" value="InterPro"/>
</dbReference>
<dbReference type="OrthoDB" id="10254664at2759"/>
<feature type="domain" description="Berberine/berberine-like" evidence="1">
    <location>
        <begin position="47"/>
        <end position="89"/>
    </location>
</feature>
<dbReference type="Gene3D" id="3.40.462.20">
    <property type="match status" value="1"/>
</dbReference>
<comment type="caution">
    <text evidence="2">The sequence shown here is derived from an EMBL/GenBank/DDBJ whole genome shotgun (WGS) entry which is preliminary data.</text>
</comment>
<dbReference type="InterPro" id="IPR016169">
    <property type="entry name" value="FAD-bd_PCMH_sub2"/>
</dbReference>
<dbReference type="AlphaFoldDB" id="A0A9W4IQ04"/>
<evidence type="ECO:0000313" key="3">
    <source>
        <dbReference type="Proteomes" id="UP001152592"/>
    </source>
</evidence>
<proteinExistence type="predicted"/>
<accession>A0A9W4IQ04</accession>
<reference evidence="2" key="1">
    <citation type="submission" date="2021-07" db="EMBL/GenBank/DDBJ databases">
        <authorList>
            <person name="Branca A.L. A."/>
        </authorList>
    </citation>
    <scope>NUCLEOTIDE SEQUENCE</scope>
</reference>
<evidence type="ECO:0000313" key="2">
    <source>
        <dbReference type="EMBL" id="CAG8324326.1"/>
    </source>
</evidence>
<evidence type="ECO:0000259" key="1">
    <source>
        <dbReference type="Pfam" id="PF08031"/>
    </source>
</evidence>
<dbReference type="Gene3D" id="3.30.465.10">
    <property type="match status" value="1"/>
</dbReference>
<sequence length="90" mass="10065">MLICVHGHRSIEGYMNDTSIYEIVNEFQQSLRSRIAASSGYTGLATYAGYARGNEGATAWYSSDNLPRLSSLKRIWDPDQLFGHNKPIPV</sequence>
<name>A0A9W4IQ04_9EURO</name>
<dbReference type="GO" id="GO:0016491">
    <property type="term" value="F:oxidoreductase activity"/>
    <property type="evidence" value="ECO:0007669"/>
    <property type="project" value="InterPro"/>
</dbReference>
<dbReference type="Pfam" id="PF08031">
    <property type="entry name" value="BBE"/>
    <property type="match status" value="1"/>
</dbReference>
<protein>
    <recommendedName>
        <fullName evidence="1">Berberine/berberine-like domain-containing protein</fullName>
    </recommendedName>
</protein>
<gene>
    <name evidence="2" type="ORF">PSALAMII_LOCUS2372</name>
</gene>